<feature type="coiled-coil region" evidence="1">
    <location>
        <begin position="139"/>
        <end position="173"/>
    </location>
</feature>
<sequence>MADDRSARLKAAELGLDRVRNRDTPTKSRIKHLLGEAVVGGGGGTRAEASTESQVVIRGGNKDTAAVVVGKVLKAMFERRLRKTWAKWVRAKDWLGVEESVSSARSLLDAAMEAQKFVAEQAAMIEKMLGEAVKRDIEIGKKDELIDKVEKEKKAQQQELKLSQAQASDYKRRAGVLGFQVKKLLVKLQNTSK</sequence>
<dbReference type="AlphaFoldDB" id="A0A9W7BCU2"/>
<keyword evidence="1" id="KW-0175">Coiled coil</keyword>
<organism evidence="2 3">
    <name type="scientific">Triparma strigata</name>
    <dbReference type="NCBI Taxonomy" id="1606541"/>
    <lineage>
        <taxon>Eukaryota</taxon>
        <taxon>Sar</taxon>
        <taxon>Stramenopiles</taxon>
        <taxon>Ochrophyta</taxon>
        <taxon>Bolidophyceae</taxon>
        <taxon>Parmales</taxon>
        <taxon>Triparmaceae</taxon>
        <taxon>Triparma</taxon>
    </lineage>
</organism>
<reference evidence="3" key="1">
    <citation type="journal article" date="2023" name="Commun. Biol.">
        <title>Genome analysis of Parmales, the sister group of diatoms, reveals the evolutionary specialization of diatoms from phago-mixotrophs to photoautotrophs.</title>
        <authorList>
            <person name="Ban H."/>
            <person name="Sato S."/>
            <person name="Yoshikawa S."/>
            <person name="Yamada K."/>
            <person name="Nakamura Y."/>
            <person name="Ichinomiya M."/>
            <person name="Sato N."/>
            <person name="Blanc-Mathieu R."/>
            <person name="Endo H."/>
            <person name="Kuwata A."/>
            <person name="Ogata H."/>
        </authorList>
    </citation>
    <scope>NUCLEOTIDE SEQUENCE [LARGE SCALE GENOMIC DNA]</scope>
    <source>
        <strain evidence="3">NIES 3701</strain>
    </source>
</reference>
<comment type="caution">
    <text evidence="2">The sequence shown here is derived from an EMBL/GenBank/DDBJ whole genome shotgun (WGS) entry which is preliminary data.</text>
</comment>
<dbReference type="EMBL" id="BRXY01000343">
    <property type="protein sequence ID" value="GMH88454.1"/>
    <property type="molecule type" value="Genomic_DNA"/>
</dbReference>
<protein>
    <submittedName>
        <fullName evidence="2">Uncharacterized protein</fullName>
    </submittedName>
</protein>
<accession>A0A9W7BCU2</accession>
<dbReference type="Proteomes" id="UP001165085">
    <property type="component" value="Unassembled WGS sequence"/>
</dbReference>
<evidence type="ECO:0000313" key="3">
    <source>
        <dbReference type="Proteomes" id="UP001165085"/>
    </source>
</evidence>
<proteinExistence type="predicted"/>
<evidence type="ECO:0000313" key="2">
    <source>
        <dbReference type="EMBL" id="GMH88454.1"/>
    </source>
</evidence>
<gene>
    <name evidence="2" type="ORF">TrST_g3927</name>
</gene>
<evidence type="ECO:0000256" key="1">
    <source>
        <dbReference type="SAM" id="Coils"/>
    </source>
</evidence>
<dbReference type="OrthoDB" id="198099at2759"/>
<name>A0A9W7BCU2_9STRA</name>
<keyword evidence="3" id="KW-1185">Reference proteome</keyword>